<dbReference type="Gene3D" id="3.40.190.170">
    <property type="entry name" value="Bacterial extracellular solute-binding protein, family 7"/>
    <property type="match status" value="1"/>
</dbReference>
<dbReference type="OrthoDB" id="9776801at2"/>
<dbReference type="NCBIfam" id="TIGR00787">
    <property type="entry name" value="dctP"/>
    <property type="match status" value="1"/>
</dbReference>
<dbReference type="STRING" id="572547.Amico_1321"/>
<protein>
    <submittedName>
        <fullName evidence="5">Extracellular solute-binding protein, family 7</fullName>
    </submittedName>
</protein>
<dbReference type="GO" id="GO:0055085">
    <property type="term" value="P:transmembrane transport"/>
    <property type="evidence" value="ECO:0007669"/>
    <property type="project" value="InterPro"/>
</dbReference>
<dbReference type="KEGG" id="aco:Amico_1321"/>
<dbReference type="PANTHER" id="PTHR33376:SF7">
    <property type="entry name" value="C4-DICARBOXYLATE-BINDING PROTEIN DCTB"/>
    <property type="match status" value="1"/>
</dbReference>
<reference evidence="5 6" key="1">
    <citation type="journal article" date="2010" name="Stand. Genomic Sci.">
        <title>Complete genome sequence of Aminobacterium colombiense type strain (ALA-1).</title>
        <authorList>
            <person name="Chertkov O."/>
            <person name="Sikorski J."/>
            <person name="Brambilla E."/>
            <person name="Lapidus A."/>
            <person name="Copeland A."/>
            <person name="Glavina Del Rio T."/>
            <person name="Nolan M."/>
            <person name="Lucas S."/>
            <person name="Tice H."/>
            <person name="Cheng J.F."/>
            <person name="Han C."/>
            <person name="Detter J.C."/>
            <person name="Bruce D."/>
            <person name="Tapia R."/>
            <person name="Goodwin L."/>
            <person name="Pitluck S."/>
            <person name="Liolios K."/>
            <person name="Ivanova N."/>
            <person name="Mavromatis K."/>
            <person name="Ovchinnikova G."/>
            <person name="Pati A."/>
            <person name="Chen A."/>
            <person name="Palaniappan K."/>
            <person name="Land M."/>
            <person name="Hauser L."/>
            <person name="Chang Y.J."/>
            <person name="Jeffries C.D."/>
            <person name="Spring S."/>
            <person name="Rohde M."/>
            <person name="Goker M."/>
            <person name="Bristow J."/>
            <person name="Eisen J.A."/>
            <person name="Markowitz V."/>
            <person name="Hugenholtz P."/>
            <person name="Kyrpides N.C."/>
            <person name="Klenk H.P."/>
        </authorList>
    </citation>
    <scope>NUCLEOTIDE SEQUENCE [LARGE SCALE GENOMIC DNA]</scope>
    <source>
        <strain evidence="6">DSM 12261 / ALA-1</strain>
    </source>
</reference>
<dbReference type="AlphaFoldDB" id="D5EFV7"/>
<dbReference type="HOGENOM" id="CLU_036176_1_3_0"/>
<evidence type="ECO:0000256" key="2">
    <source>
        <dbReference type="ARBA" id="ARBA00022448"/>
    </source>
</evidence>
<proteinExistence type="inferred from homology"/>
<keyword evidence="2" id="KW-0813">Transport</keyword>
<dbReference type="PIRSF" id="PIRSF006470">
    <property type="entry name" value="DctB"/>
    <property type="match status" value="1"/>
</dbReference>
<dbReference type="NCBIfam" id="NF037995">
    <property type="entry name" value="TRAP_S1"/>
    <property type="match status" value="1"/>
</dbReference>
<dbReference type="eggNOG" id="COG1638">
    <property type="taxonomic scope" value="Bacteria"/>
</dbReference>
<sequence>MKLGRFFSTAIVVALIMTFCAFPAMAAAWRLSNQLPPSHFISEGMDCFAQKVAEYSNGKMKVEVFHSAQLFKDTEIVEAVQEGLVELALVPVNKWSGMVLAADVFEMPFIFKDLDSPKKFIESGAGDILDNEFMGKGAKVVFWVDYGLVQFYNSKRPLAKPADFAGLKIRTFSKGTADTVKALGGIPAVMSSSEMYMALQRGTVDGATTGMPAAVSRKIFEVQKYMTLANYTTAQFFVQANLEWWDSLKDEEKEVLLKAGEDAATFIRGSITAAEEKAYNVIKDGGVQIYELNDEERAVFMKATEPVRDAFVKETGEVGKKLMEIVASLD</sequence>
<evidence type="ECO:0000256" key="4">
    <source>
        <dbReference type="SAM" id="SignalP"/>
    </source>
</evidence>
<evidence type="ECO:0000313" key="6">
    <source>
        <dbReference type="Proteomes" id="UP000002366"/>
    </source>
</evidence>
<gene>
    <name evidence="5" type="ordered locus">Amico_1321</name>
</gene>
<dbReference type="GO" id="GO:0030288">
    <property type="term" value="C:outer membrane-bounded periplasmic space"/>
    <property type="evidence" value="ECO:0007669"/>
    <property type="project" value="InterPro"/>
</dbReference>
<dbReference type="EMBL" id="CP001997">
    <property type="protein sequence ID" value="ADE57439.1"/>
    <property type="molecule type" value="Genomic_DNA"/>
</dbReference>
<feature type="chain" id="PRO_5003070637" evidence="4">
    <location>
        <begin position="27"/>
        <end position="330"/>
    </location>
</feature>
<accession>D5EFV7</accession>
<comment type="similarity">
    <text evidence="1">Belongs to the bacterial solute-binding protein 7 family.</text>
</comment>
<dbReference type="InterPro" id="IPR038404">
    <property type="entry name" value="TRAP_DctP_sf"/>
</dbReference>
<keyword evidence="3 4" id="KW-0732">Signal</keyword>
<dbReference type="InterPro" id="IPR018389">
    <property type="entry name" value="DctP_fam"/>
</dbReference>
<evidence type="ECO:0000313" key="5">
    <source>
        <dbReference type="EMBL" id="ADE57439.1"/>
    </source>
</evidence>
<dbReference type="RefSeq" id="WP_013048702.1">
    <property type="nucleotide sequence ID" value="NC_014011.1"/>
</dbReference>
<name>D5EFV7_AMICL</name>
<feature type="signal peptide" evidence="4">
    <location>
        <begin position="1"/>
        <end position="26"/>
    </location>
</feature>
<dbReference type="Proteomes" id="UP000002366">
    <property type="component" value="Chromosome"/>
</dbReference>
<evidence type="ECO:0000256" key="3">
    <source>
        <dbReference type="ARBA" id="ARBA00022729"/>
    </source>
</evidence>
<dbReference type="InterPro" id="IPR004682">
    <property type="entry name" value="TRAP_DctP"/>
</dbReference>
<evidence type="ECO:0000256" key="1">
    <source>
        <dbReference type="ARBA" id="ARBA00009023"/>
    </source>
</evidence>
<organism evidence="5 6">
    <name type="scientific">Aminobacterium colombiense (strain DSM 12261 / ALA-1)</name>
    <dbReference type="NCBI Taxonomy" id="572547"/>
    <lineage>
        <taxon>Bacteria</taxon>
        <taxon>Thermotogati</taxon>
        <taxon>Synergistota</taxon>
        <taxon>Synergistia</taxon>
        <taxon>Synergistales</taxon>
        <taxon>Aminobacteriaceae</taxon>
        <taxon>Aminobacterium</taxon>
    </lineage>
</organism>
<keyword evidence="6" id="KW-1185">Reference proteome</keyword>
<dbReference type="Pfam" id="PF03480">
    <property type="entry name" value="DctP"/>
    <property type="match status" value="1"/>
</dbReference>
<dbReference type="PANTHER" id="PTHR33376">
    <property type="match status" value="1"/>
</dbReference>